<dbReference type="Pfam" id="PF00095">
    <property type="entry name" value="WAP"/>
    <property type="match status" value="1"/>
</dbReference>
<accession>A0ABY7FVE6</accession>
<evidence type="ECO:0000259" key="1">
    <source>
        <dbReference type="PROSITE" id="PS51390"/>
    </source>
</evidence>
<reference evidence="2" key="1">
    <citation type="submission" date="2022-11" db="EMBL/GenBank/DDBJ databases">
        <title>Centuries of genome instability and evolution in soft-shell clam transmissible cancer (bioRxiv).</title>
        <authorList>
            <person name="Hart S.F.M."/>
            <person name="Yonemitsu M.A."/>
            <person name="Giersch R.M."/>
            <person name="Beal B.F."/>
            <person name="Arriagada G."/>
            <person name="Davis B.W."/>
            <person name="Ostrander E.A."/>
            <person name="Goff S.P."/>
            <person name="Metzger M.J."/>
        </authorList>
    </citation>
    <scope>NUCLEOTIDE SEQUENCE</scope>
    <source>
        <strain evidence="2">MELC-2E11</strain>
        <tissue evidence="2">Siphon/mantle</tissue>
    </source>
</reference>
<dbReference type="EMBL" id="CP111024">
    <property type="protein sequence ID" value="WAR24811.1"/>
    <property type="molecule type" value="Genomic_DNA"/>
</dbReference>
<feature type="non-terminal residue" evidence="2">
    <location>
        <position position="1"/>
    </location>
</feature>
<dbReference type="PROSITE" id="PS51390">
    <property type="entry name" value="WAP"/>
    <property type="match status" value="1"/>
</dbReference>
<evidence type="ECO:0000313" key="3">
    <source>
        <dbReference type="Proteomes" id="UP001164746"/>
    </source>
</evidence>
<dbReference type="SUPFAM" id="SSF57256">
    <property type="entry name" value="Elafin-like"/>
    <property type="match status" value="1"/>
</dbReference>
<feature type="domain" description="WAP" evidence="1">
    <location>
        <begin position="260"/>
        <end position="309"/>
    </location>
</feature>
<dbReference type="InterPro" id="IPR008197">
    <property type="entry name" value="WAP_dom"/>
</dbReference>
<dbReference type="Gene3D" id="4.10.75.10">
    <property type="entry name" value="Elafin-like"/>
    <property type="match status" value="1"/>
</dbReference>
<proteinExistence type="predicted"/>
<dbReference type="SMART" id="SM00217">
    <property type="entry name" value="WAP"/>
    <property type="match status" value="1"/>
</dbReference>
<dbReference type="PRINTS" id="PR00003">
    <property type="entry name" value="4DISULPHCORE"/>
</dbReference>
<keyword evidence="3" id="KW-1185">Reference proteome</keyword>
<dbReference type="InterPro" id="IPR036645">
    <property type="entry name" value="Elafin-like_sf"/>
</dbReference>
<sequence>TALLNVIVSGQGQGYGQGGGIFGQYRGRPGSGTGSGNGPPQGQILPCFLVECPSLTCPPDEQVTLGTSCCSFCPDACNDVVCPESQICPGGLNPVPRQGDCCPSCPTGPPNCANVLCLSRPVCPSGAQPTSPPGECCSRCPECTEPCQSPQCSEGSIPQLLPFECCPTCQPIGPPNCEVQCQNQVICPNGALPITPPGECCSRCPECTEPCPSLLCSQGYSPRRLLEECCETCQPTVCNLADCAIPICHGGQQLETKPGRRGKPGSCPVNDHIVTRCAVFENVCSSDSQCPGPQKCCDNGCGRICLYPLPTMGRN</sequence>
<organism evidence="2 3">
    <name type="scientific">Mya arenaria</name>
    <name type="common">Soft-shell clam</name>
    <dbReference type="NCBI Taxonomy" id="6604"/>
    <lineage>
        <taxon>Eukaryota</taxon>
        <taxon>Metazoa</taxon>
        <taxon>Spiralia</taxon>
        <taxon>Lophotrochozoa</taxon>
        <taxon>Mollusca</taxon>
        <taxon>Bivalvia</taxon>
        <taxon>Autobranchia</taxon>
        <taxon>Heteroconchia</taxon>
        <taxon>Euheterodonta</taxon>
        <taxon>Imparidentia</taxon>
        <taxon>Neoheterodontei</taxon>
        <taxon>Myida</taxon>
        <taxon>Myoidea</taxon>
        <taxon>Myidae</taxon>
        <taxon>Mya</taxon>
    </lineage>
</organism>
<name>A0ABY7FVE6_MYAAR</name>
<gene>
    <name evidence="2" type="ORF">MAR_038480</name>
</gene>
<evidence type="ECO:0000313" key="2">
    <source>
        <dbReference type="EMBL" id="WAR24811.1"/>
    </source>
</evidence>
<dbReference type="Proteomes" id="UP001164746">
    <property type="component" value="Chromosome 13"/>
</dbReference>
<protein>
    <submittedName>
        <fullName evidence="2">Y4171-like protein</fullName>
    </submittedName>
</protein>